<feature type="compositionally biased region" description="Polar residues" evidence="1">
    <location>
        <begin position="79"/>
        <end position="94"/>
    </location>
</feature>
<feature type="compositionally biased region" description="Gly residues" evidence="1">
    <location>
        <begin position="131"/>
        <end position="142"/>
    </location>
</feature>
<evidence type="ECO:0000313" key="3">
    <source>
        <dbReference type="Proteomes" id="UP000287352"/>
    </source>
</evidence>
<protein>
    <submittedName>
        <fullName evidence="2">Uncharacterized protein</fullName>
    </submittedName>
</protein>
<feature type="region of interest" description="Disordered" evidence="1">
    <location>
        <begin position="1"/>
        <end position="66"/>
    </location>
</feature>
<feature type="compositionally biased region" description="Low complexity" evidence="1">
    <location>
        <begin position="143"/>
        <end position="154"/>
    </location>
</feature>
<gene>
    <name evidence="2" type="ORF">KTT_41800</name>
</gene>
<name>A0A402A5M7_9CHLR</name>
<sequence length="217" mass="22237">MSASSFIDMNALPSWLRTADQGGQPGMGGPAEPAGRPGGYSVPPRPDNMRVPSRPRNELNPNESSEVAANVFASMLGVASSTPNYPNQPVNSPYGQPNQGPMGMPGNGQIPATPPAAPPPSPAQAPQNSGYAGGNMYGGYGSAPGANYTSNPNGYGSGNTGGYSLQQGPGMNAGYPGNQMGGNSPRPPSTPTADNKMPGKTGKRNFLDTLLGWFERK</sequence>
<proteinExistence type="predicted"/>
<dbReference type="AlphaFoldDB" id="A0A402A5M7"/>
<evidence type="ECO:0000256" key="1">
    <source>
        <dbReference type="SAM" id="MobiDB-lite"/>
    </source>
</evidence>
<dbReference type="EMBL" id="BIFR01000001">
    <property type="protein sequence ID" value="GCE14321.1"/>
    <property type="molecule type" value="Genomic_DNA"/>
</dbReference>
<accession>A0A402A5M7</accession>
<dbReference type="Proteomes" id="UP000287352">
    <property type="component" value="Unassembled WGS sequence"/>
</dbReference>
<feature type="compositionally biased region" description="Pro residues" evidence="1">
    <location>
        <begin position="112"/>
        <end position="123"/>
    </location>
</feature>
<feature type="region of interest" description="Disordered" evidence="1">
    <location>
        <begin position="79"/>
        <end position="204"/>
    </location>
</feature>
<comment type="caution">
    <text evidence="2">The sequence shown here is derived from an EMBL/GenBank/DDBJ whole genome shotgun (WGS) entry which is preliminary data.</text>
</comment>
<evidence type="ECO:0000313" key="2">
    <source>
        <dbReference type="EMBL" id="GCE14321.1"/>
    </source>
</evidence>
<feature type="compositionally biased region" description="Low complexity" evidence="1">
    <location>
        <begin position="95"/>
        <end position="111"/>
    </location>
</feature>
<organism evidence="2 3">
    <name type="scientific">Tengunoibacter tsumagoiensis</name>
    <dbReference type="NCBI Taxonomy" id="2014871"/>
    <lineage>
        <taxon>Bacteria</taxon>
        <taxon>Bacillati</taxon>
        <taxon>Chloroflexota</taxon>
        <taxon>Ktedonobacteria</taxon>
        <taxon>Ktedonobacterales</taxon>
        <taxon>Dictyobacteraceae</taxon>
        <taxon>Tengunoibacter</taxon>
    </lineage>
</organism>
<keyword evidence="3" id="KW-1185">Reference proteome</keyword>
<reference evidence="3" key="1">
    <citation type="submission" date="2018-12" db="EMBL/GenBank/DDBJ databases">
        <title>Tengunoibacter tsumagoiensis gen. nov., sp. nov., Dictyobacter kobayashii sp. nov., D. alpinus sp. nov., and D. joshuensis sp. nov. and description of Dictyobacteraceae fam. nov. within the order Ktedonobacterales isolated from Tengu-no-mugimeshi.</title>
        <authorList>
            <person name="Wang C.M."/>
            <person name="Zheng Y."/>
            <person name="Sakai Y."/>
            <person name="Toyoda A."/>
            <person name="Minakuchi Y."/>
            <person name="Abe K."/>
            <person name="Yokota A."/>
            <person name="Yabe S."/>
        </authorList>
    </citation>
    <scope>NUCLEOTIDE SEQUENCE [LARGE SCALE GENOMIC DNA]</scope>
    <source>
        <strain evidence="3">Uno3</strain>
    </source>
</reference>